<dbReference type="Gene3D" id="3.40.50.720">
    <property type="entry name" value="NAD(P)-binding Rossmann-like Domain"/>
    <property type="match status" value="2"/>
</dbReference>
<dbReference type="AlphaFoldDB" id="A0AAD1R6F7"/>
<gene>
    <name evidence="4" type="ORF">PECUL_23A006801</name>
</gene>
<dbReference type="PANTHER" id="PTHR43313">
    <property type="entry name" value="SHORT-CHAIN DEHYDROGENASE/REDUCTASE FAMILY 9C"/>
    <property type="match status" value="1"/>
</dbReference>
<dbReference type="EMBL" id="OW240912">
    <property type="protein sequence ID" value="CAH2224400.1"/>
    <property type="molecule type" value="Genomic_DNA"/>
</dbReference>
<dbReference type="Pfam" id="PF00106">
    <property type="entry name" value="adh_short"/>
    <property type="match status" value="2"/>
</dbReference>
<feature type="chain" id="PRO_5042282084" evidence="3">
    <location>
        <begin position="21"/>
        <end position="632"/>
    </location>
</feature>
<evidence type="ECO:0000256" key="3">
    <source>
        <dbReference type="SAM" id="SignalP"/>
    </source>
</evidence>
<evidence type="ECO:0000256" key="2">
    <source>
        <dbReference type="ARBA" id="ARBA00023002"/>
    </source>
</evidence>
<dbReference type="GO" id="GO:0016491">
    <property type="term" value="F:oxidoreductase activity"/>
    <property type="evidence" value="ECO:0007669"/>
    <property type="project" value="UniProtKB-KW"/>
</dbReference>
<comment type="similarity">
    <text evidence="1">Belongs to the short-chain dehydrogenases/reductases (SDR) family.</text>
</comment>
<sequence>MWLPLLVVALGLIILYRWHRQSQILQNLSDKYVLITGCDTGFGNLLARQLDQRGMIVLAACLTEKGAENLKKEASSRLQTVILDVSDSQSVSSAAKWVTSIVGNSGLWGLVNNAGIGYSMIPNEWQKKEDFAKVLDVNILGMVDVTLNLLPLIRKARGRVVNVSSGAGRLATVGGGYCISKYGVQAFSDTLRREMLDFGVKVAIIEPGAFASPLCSYDPHFKAAKSFWERVPVEIKESYGENYFQQYVQCLKYLIETSSPQMRKVTDCMEHALTAVYPWTRYSPGWDCKFYYIPVSYLPTALSDYLLCRTRAKPGQEETTRHSSRQYCVPGRWHRQSKILQNLSDKWVLITGSDSGFGNLLAKQLDQHGMLVLAACLTEKGSEELKKEASSRLQTVILDVADCQSVSSAAKWVTNIVGDAGLWGLVNNAGCAFPNGPNEWQCKEDFAKILNVNVLGMVDVTLNMLPLIRRAKGRIVNVASCTGRLVVIGGGYCLSKFAVEAFSDSLRRELWNFGVKVSIIEPGGFKTSITNLERNLQNVADLWENAPATIKESYGEQYYQQYIKNVKNVCGKISPKLHEVINCMEHALTAVHPWTRYSAGWDCKLYHIPMSYLPTVVSDYVLCLSAPKPACQ</sequence>
<keyword evidence="2" id="KW-0560">Oxidoreductase</keyword>
<dbReference type="InterPro" id="IPR020904">
    <property type="entry name" value="Sc_DH/Rdtase_CS"/>
</dbReference>
<dbReference type="InterPro" id="IPR036291">
    <property type="entry name" value="NAD(P)-bd_dom_sf"/>
</dbReference>
<dbReference type="PRINTS" id="PR00081">
    <property type="entry name" value="GDHRDH"/>
</dbReference>
<dbReference type="GO" id="GO:0008202">
    <property type="term" value="P:steroid metabolic process"/>
    <property type="evidence" value="ECO:0007669"/>
    <property type="project" value="TreeGrafter"/>
</dbReference>
<organism evidence="4 5">
    <name type="scientific">Pelobates cultripes</name>
    <name type="common">Western spadefoot toad</name>
    <dbReference type="NCBI Taxonomy" id="61616"/>
    <lineage>
        <taxon>Eukaryota</taxon>
        <taxon>Metazoa</taxon>
        <taxon>Chordata</taxon>
        <taxon>Craniata</taxon>
        <taxon>Vertebrata</taxon>
        <taxon>Euteleostomi</taxon>
        <taxon>Amphibia</taxon>
        <taxon>Batrachia</taxon>
        <taxon>Anura</taxon>
        <taxon>Pelobatoidea</taxon>
        <taxon>Pelobatidae</taxon>
        <taxon>Pelobates</taxon>
    </lineage>
</organism>
<protein>
    <submittedName>
        <fullName evidence="4">Retinol dehydrogenase 3-like</fullName>
    </submittedName>
</protein>
<name>A0AAD1R6F7_PELCU</name>
<dbReference type="SUPFAM" id="SSF51735">
    <property type="entry name" value="NAD(P)-binding Rossmann-fold domains"/>
    <property type="match status" value="2"/>
</dbReference>
<dbReference type="FunFam" id="3.40.50.720:FF:000074">
    <property type="entry name" value="Retinol dehydrogenase type 1"/>
    <property type="match status" value="2"/>
</dbReference>
<keyword evidence="5" id="KW-1185">Reference proteome</keyword>
<dbReference type="PROSITE" id="PS00061">
    <property type="entry name" value="ADH_SHORT"/>
    <property type="match status" value="1"/>
</dbReference>
<proteinExistence type="inferred from homology"/>
<dbReference type="Proteomes" id="UP001295444">
    <property type="component" value="Chromosome 01"/>
</dbReference>
<evidence type="ECO:0000256" key="1">
    <source>
        <dbReference type="ARBA" id="ARBA00006484"/>
    </source>
</evidence>
<keyword evidence="3" id="KW-0732">Signal</keyword>
<evidence type="ECO:0000313" key="4">
    <source>
        <dbReference type="EMBL" id="CAH2224400.1"/>
    </source>
</evidence>
<reference evidence="4" key="1">
    <citation type="submission" date="2022-03" db="EMBL/GenBank/DDBJ databases">
        <authorList>
            <person name="Alioto T."/>
            <person name="Alioto T."/>
            <person name="Gomez Garrido J."/>
        </authorList>
    </citation>
    <scope>NUCLEOTIDE SEQUENCE</scope>
</reference>
<feature type="signal peptide" evidence="3">
    <location>
        <begin position="1"/>
        <end position="20"/>
    </location>
</feature>
<dbReference type="InterPro" id="IPR002347">
    <property type="entry name" value="SDR_fam"/>
</dbReference>
<dbReference type="PANTHER" id="PTHR43313:SF54">
    <property type="entry name" value="HYDROXYSTEROID (17-BETA) DEHYDROGENASE 6 PRECURSOR"/>
    <property type="match status" value="1"/>
</dbReference>
<evidence type="ECO:0000313" key="5">
    <source>
        <dbReference type="Proteomes" id="UP001295444"/>
    </source>
</evidence>
<accession>A0AAD1R6F7</accession>
<dbReference type="PRINTS" id="PR00080">
    <property type="entry name" value="SDRFAMILY"/>
</dbReference>